<evidence type="ECO:0000256" key="1">
    <source>
        <dbReference type="ARBA" id="ARBA00005188"/>
    </source>
</evidence>
<keyword evidence="4" id="KW-0547">Nucleotide-binding</keyword>
<dbReference type="SUPFAM" id="SSF56317">
    <property type="entry name" value="Carbon-nitrogen hydrolase"/>
    <property type="match status" value="1"/>
</dbReference>
<organism evidence="6 7">
    <name type="scientific">Candidatus Phytoplasma sacchari</name>
    <dbReference type="NCBI Taxonomy" id="2609813"/>
    <lineage>
        <taxon>Bacteria</taxon>
        <taxon>Bacillati</taxon>
        <taxon>Mycoplasmatota</taxon>
        <taxon>Mollicutes</taxon>
        <taxon>Acholeplasmatales</taxon>
        <taxon>Acholeplasmataceae</taxon>
        <taxon>Candidatus Phytoplasma</taxon>
        <taxon>16SrXI (Rice yellow dwarf group)</taxon>
    </lineage>
</organism>
<dbReference type="InterPro" id="IPR003694">
    <property type="entry name" value="NAD_synthase"/>
</dbReference>
<feature type="domain" description="CN hydrolase" evidence="5">
    <location>
        <begin position="23"/>
        <end position="196"/>
    </location>
</feature>
<keyword evidence="4" id="KW-0067">ATP-binding</keyword>
<evidence type="ECO:0000256" key="4">
    <source>
        <dbReference type="PIRNR" id="PIRNR006630"/>
    </source>
</evidence>
<evidence type="ECO:0000259" key="5">
    <source>
        <dbReference type="Pfam" id="PF00795"/>
    </source>
</evidence>
<dbReference type="EC" id="6.3.5.1" evidence="4"/>
<dbReference type="Gene3D" id="3.60.110.10">
    <property type="entry name" value="Carbon-nitrogen hydrolase"/>
    <property type="match status" value="1"/>
</dbReference>
<keyword evidence="4" id="KW-0520">NAD</keyword>
<dbReference type="Gene3D" id="1.10.10.1140">
    <property type="entry name" value="Glutamine-dependent NAD+ synthetase, C-terminal domain"/>
    <property type="match status" value="1"/>
</dbReference>
<comment type="catalytic activity">
    <reaction evidence="4">
        <text>deamido-NAD(+) + L-glutamine + ATP + H2O = L-glutamate + AMP + diphosphate + NAD(+) + H(+)</text>
        <dbReference type="Rhea" id="RHEA:24384"/>
        <dbReference type="ChEBI" id="CHEBI:15377"/>
        <dbReference type="ChEBI" id="CHEBI:15378"/>
        <dbReference type="ChEBI" id="CHEBI:29985"/>
        <dbReference type="ChEBI" id="CHEBI:30616"/>
        <dbReference type="ChEBI" id="CHEBI:33019"/>
        <dbReference type="ChEBI" id="CHEBI:57540"/>
        <dbReference type="ChEBI" id="CHEBI:58359"/>
        <dbReference type="ChEBI" id="CHEBI:58437"/>
        <dbReference type="ChEBI" id="CHEBI:456215"/>
        <dbReference type="EC" id="6.3.5.1"/>
    </reaction>
</comment>
<dbReference type="PANTHER" id="PTHR23090:SF9">
    <property type="entry name" value="GLUTAMINE-DEPENDENT NAD(+) SYNTHETASE"/>
    <property type="match status" value="1"/>
</dbReference>
<proteinExistence type="inferred from homology"/>
<accession>A0ABY7M3L9</accession>
<keyword evidence="7" id="KW-1185">Reference proteome</keyword>
<evidence type="ECO:0000256" key="3">
    <source>
        <dbReference type="ARBA" id="ARBA00022598"/>
    </source>
</evidence>
<comment type="pathway">
    <text evidence="1 4">Cofactor biosynthesis; NAD(+) biosynthesis; NAD(+) from deamido-NAD(+) (L-Gln route): step 1/1.</text>
</comment>
<dbReference type="InterPro" id="IPR041856">
    <property type="entry name" value="NAD+_synth_C"/>
</dbReference>
<dbReference type="PIRSF" id="PIRSF006630">
    <property type="entry name" value="NADS_GAT"/>
    <property type="match status" value="1"/>
</dbReference>
<dbReference type="EMBL" id="CP115156">
    <property type="protein sequence ID" value="WBL31595.1"/>
    <property type="molecule type" value="Genomic_DNA"/>
</dbReference>
<comment type="similarity">
    <text evidence="2 4">In the C-terminal section; belongs to the NAD synthetase family.</text>
</comment>
<dbReference type="CDD" id="cd07570">
    <property type="entry name" value="GAT_Gln-NAD-synth"/>
    <property type="match status" value="1"/>
</dbReference>
<dbReference type="PANTHER" id="PTHR23090">
    <property type="entry name" value="NH 3 /GLUTAMINE-DEPENDENT NAD + SYNTHETASE"/>
    <property type="match status" value="1"/>
</dbReference>
<dbReference type="Proteomes" id="UP001210120">
    <property type="component" value="Chromosome"/>
</dbReference>
<protein>
    <recommendedName>
        <fullName evidence="4">Glutamine-dependent NAD(+) synthetase</fullName>
        <ecNumber evidence="4">6.3.5.1</ecNumber>
    </recommendedName>
    <alternativeName>
        <fullName evidence="4">NAD(+) synthase [glutamine-hydrolyzing]</fullName>
    </alternativeName>
</protein>
<evidence type="ECO:0000313" key="6">
    <source>
        <dbReference type="EMBL" id="WBL31595.1"/>
    </source>
</evidence>
<evidence type="ECO:0000256" key="2">
    <source>
        <dbReference type="ARBA" id="ARBA00007145"/>
    </source>
</evidence>
<gene>
    <name evidence="6" type="ORF">O7R10_00845</name>
</gene>
<dbReference type="InterPro" id="IPR003010">
    <property type="entry name" value="C-N_Hydrolase"/>
</dbReference>
<dbReference type="InterPro" id="IPR014445">
    <property type="entry name" value="Gln-dep_NAD_synthase"/>
</dbReference>
<reference evidence="6" key="1">
    <citation type="submission" date="2022-12" db="EMBL/GenBank/DDBJ databases">
        <title>Genomic Characterization of Candidatus Phytoplasma sacchari in China.</title>
        <authorList>
            <person name="Zhang R.-Y."/>
        </authorList>
    </citation>
    <scope>NUCLEOTIDE SEQUENCE [LARGE SCALE GENOMIC DNA]</scope>
    <source>
        <strain evidence="6">SCWL1</strain>
    </source>
</reference>
<name>A0ABY7M3L9_9MOLU</name>
<dbReference type="InterPro" id="IPR036526">
    <property type="entry name" value="C-N_Hydrolase_sf"/>
</dbReference>
<keyword evidence="3 4" id="KW-0436">Ligase</keyword>
<sequence length="582" mass="67941">MYKNGSIKLELSSPNLYIGNPFKNAESIIKILKKSKASFVLFAELCLSSYTAGDLFFENTFLEENLKALDFIINNNSFEGVYIIGMPFCFESLIYNVAVILQKNKILGIVPKQTIPNYKEFSEKRWFQSGKNIQTKFINFLGQKVPFGNILFINQKFDIIFGVEICQDLWTIESPSDSLTLNGAHLIFNLSASTEHIGKSKLRKIAVLDHSRKQMGGYFYTSSGISETSTDTLFSNHKIASVLGEIIGEKDLFNEDVSLIVDVFVDVIKYQRRIDTTLGDQKIGKEIYFLKSYFDLIEVDDYIFEKDFKKRPFISKNNLHEDLKIAHAIQLFSLQNKLSQIPNIKIFLIITEELNEFLSLLMIIQIFKKNKKNSKDLNVILNKKFFSDNNLFFLLKKFLINQNININDTDDVFIKKEKKSKFLLLENYNLSNIAIGQKINKNFNYYCYFDFFYNLNIGISNTFMTELILFNLNNDKIFIDNDLKKIYLDKIKIFLTNNILIEDFILYHYLKNNFNIDKISFLIKKVFLLNKETSSEIVKKYMKVFFQSQHKRQSISPGPKIFEYSLSNRIELKLPVYLDRKE</sequence>
<dbReference type="Pfam" id="PF00795">
    <property type="entry name" value="CN_hydrolase"/>
    <property type="match status" value="1"/>
</dbReference>
<evidence type="ECO:0000313" key="7">
    <source>
        <dbReference type="Proteomes" id="UP001210120"/>
    </source>
</evidence>